<name>A0A645E3E5_9ZZZZ</name>
<reference evidence="1" key="1">
    <citation type="submission" date="2019-08" db="EMBL/GenBank/DDBJ databases">
        <authorList>
            <person name="Kucharzyk K."/>
            <person name="Murdoch R.W."/>
            <person name="Higgins S."/>
            <person name="Loffler F."/>
        </authorList>
    </citation>
    <scope>NUCLEOTIDE SEQUENCE</scope>
</reference>
<protein>
    <recommendedName>
        <fullName evidence="2">TonB-dependent receptor SusC</fullName>
    </recommendedName>
</protein>
<dbReference type="EMBL" id="VSSQ01042354">
    <property type="protein sequence ID" value="MPM95918.1"/>
    <property type="molecule type" value="Genomic_DNA"/>
</dbReference>
<comment type="caution">
    <text evidence="1">The sequence shown here is derived from an EMBL/GenBank/DDBJ whole genome shotgun (WGS) entry which is preliminary data.</text>
</comment>
<evidence type="ECO:0000313" key="1">
    <source>
        <dbReference type="EMBL" id="MPM95918.1"/>
    </source>
</evidence>
<organism evidence="1">
    <name type="scientific">bioreactor metagenome</name>
    <dbReference type="NCBI Taxonomy" id="1076179"/>
    <lineage>
        <taxon>unclassified sequences</taxon>
        <taxon>metagenomes</taxon>
        <taxon>ecological metagenomes</taxon>
    </lineage>
</organism>
<gene>
    <name evidence="1" type="ORF">SDC9_143074</name>
</gene>
<accession>A0A645E3E5</accession>
<sequence>MGASYKRFSAYVQLFGINNVNRYVSQHNFYADTDILFAHVRDYWSKDNQDATSFLPRWKTQAENIGDYYLLDASSFRLRTAEISYSLTGMKWVKNSGISNLRIYINGNNLFFWSRLTDDREDTYSGGSAEDGAYPTMRRINLGIDLSF</sequence>
<dbReference type="AlphaFoldDB" id="A0A645E3E5"/>
<evidence type="ECO:0008006" key="2">
    <source>
        <dbReference type="Google" id="ProtNLM"/>
    </source>
</evidence>
<proteinExistence type="predicted"/>